<feature type="transmembrane region" description="Helical" evidence="9">
    <location>
        <begin position="98"/>
        <end position="118"/>
    </location>
</feature>
<evidence type="ECO:0000256" key="4">
    <source>
        <dbReference type="ARBA" id="ARBA00022801"/>
    </source>
</evidence>
<keyword evidence="8" id="KW-0862">Zinc</keyword>
<evidence type="ECO:0000313" key="10">
    <source>
        <dbReference type="EMBL" id="KUJ15190.1"/>
    </source>
</evidence>
<feature type="transmembrane region" description="Helical" evidence="9">
    <location>
        <begin position="16"/>
        <end position="36"/>
    </location>
</feature>
<organism evidence="10 11">
    <name type="scientific">Mollisia scopiformis</name>
    <name type="common">Conifer needle endophyte fungus</name>
    <name type="synonym">Phialocephala scopiformis</name>
    <dbReference type="NCBI Taxonomy" id="149040"/>
    <lineage>
        <taxon>Eukaryota</taxon>
        <taxon>Fungi</taxon>
        <taxon>Dikarya</taxon>
        <taxon>Ascomycota</taxon>
        <taxon>Pezizomycotina</taxon>
        <taxon>Leotiomycetes</taxon>
        <taxon>Helotiales</taxon>
        <taxon>Mollisiaceae</taxon>
        <taxon>Mollisia</taxon>
    </lineage>
</organism>
<comment type="cofactor">
    <cofactor evidence="8">
        <name>Zn(2+)</name>
        <dbReference type="ChEBI" id="CHEBI:29105"/>
    </cofactor>
</comment>
<feature type="binding site" evidence="7">
    <location>
        <position position="8"/>
    </location>
    <ligand>
        <name>Ca(2+)</name>
        <dbReference type="ChEBI" id="CHEBI:29108"/>
    </ligand>
</feature>
<reference evidence="10 11" key="1">
    <citation type="submission" date="2015-10" db="EMBL/GenBank/DDBJ databases">
        <title>Full genome of DAOMC 229536 Phialocephala scopiformis, a fungal endophyte of spruce producing the potent anti-insectan compound rugulosin.</title>
        <authorList>
            <consortium name="DOE Joint Genome Institute"/>
            <person name="Walker A.K."/>
            <person name="Frasz S.L."/>
            <person name="Seifert K.A."/>
            <person name="Miller J.D."/>
            <person name="Mondo S.J."/>
            <person name="Labutti K."/>
            <person name="Lipzen A."/>
            <person name="Dockter R."/>
            <person name="Kennedy M."/>
            <person name="Grigoriev I.V."/>
            <person name="Spatafora J.W."/>
        </authorList>
    </citation>
    <scope>NUCLEOTIDE SEQUENCE [LARGE SCALE GENOMIC DNA]</scope>
    <source>
        <strain evidence="10 11">CBS 120377</strain>
    </source>
</reference>
<keyword evidence="4" id="KW-0378">Hydrolase</keyword>
<name>A0A194X4U0_MOLSC</name>
<gene>
    <name evidence="10" type="ORF">LY89DRAFT_106099</name>
</gene>
<evidence type="ECO:0000313" key="11">
    <source>
        <dbReference type="Proteomes" id="UP000070700"/>
    </source>
</evidence>
<dbReference type="Proteomes" id="UP000070700">
    <property type="component" value="Unassembled WGS sequence"/>
</dbReference>
<protein>
    <submittedName>
        <fullName evidence="10">Alkaline phytoceramidase</fullName>
    </submittedName>
</protein>
<dbReference type="STRING" id="149040.A0A194X4U0"/>
<dbReference type="Pfam" id="PF05875">
    <property type="entry name" value="Ceramidase"/>
    <property type="match status" value="1"/>
</dbReference>
<evidence type="ECO:0000256" key="2">
    <source>
        <dbReference type="ARBA" id="ARBA00009780"/>
    </source>
</evidence>
<dbReference type="GeneID" id="28814765"/>
<feature type="binding site" evidence="8">
    <location>
        <position position="206"/>
    </location>
    <ligand>
        <name>Zn(2+)</name>
        <dbReference type="ChEBI" id="CHEBI:29105"/>
        <note>catalytic</note>
    </ligand>
</feature>
<keyword evidence="6 9" id="KW-0472">Membrane</keyword>
<dbReference type="GO" id="GO:0005789">
    <property type="term" value="C:endoplasmic reticulum membrane"/>
    <property type="evidence" value="ECO:0007669"/>
    <property type="project" value="TreeGrafter"/>
</dbReference>
<evidence type="ECO:0000256" key="8">
    <source>
        <dbReference type="PIRSR" id="PIRSR608901-2"/>
    </source>
</evidence>
<feature type="binding site" evidence="8">
    <location>
        <position position="210"/>
    </location>
    <ligand>
        <name>Zn(2+)</name>
        <dbReference type="ChEBI" id="CHEBI:29105"/>
        <note>catalytic</note>
    </ligand>
</feature>
<proteinExistence type="inferred from homology"/>
<dbReference type="GO" id="GO:0046514">
    <property type="term" value="P:ceramide catabolic process"/>
    <property type="evidence" value="ECO:0007669"/>
    <property type="project" value="TreeGrafter"/>
</dbReference>
<dbReference type="EMBL" id="KQ947418">
    <property type="protein sequence ID" value="KUJ15190.1"/>
    <property type="molecule type" value="Genomic_DNA"/>
</dbReference>
<evidence type="ECO:0000256" key="9">
    <source>
        <dbReference type="SAM" id="Phobius"/>
    </source>
</evidence>
<dbReference type="GO" id="GO:0046872">
    <property type="term" value="F:metal ion binding"/>
    <property type="evidence" value="ECO:0007669"/>
    <property type="project" value="UniProtKB-KW"/>
</dbReference>
<evidence type="ECO:0000256" key="5">
    <source>
        <dbReference type="ARBA" id="ARBA00022989"/>
    </source>
</evidence>
<keyword evidence="5 9" id="KW-1133">Transmembrane helix</keyword>
<comment type="subcellular location">
    <subcellularLocation>
        <location evidence="1">Membrane</location>
        <topology evidence="1">Multi-pass membrane protein</topology>
    </subcellularLocation>
</comment>
<dbReference type="PANTHER" id="PTHR46187:SF1">
    <property type="entry name" value="ALKALINE PHYTOCERAMIDASE"/>
    <property type="match status" value="1"/>
</dbReference>
<dbReference type="GO" id="GO:0016811">
    <property type="term" value="F:hydrolase activity, acting on carbon-nitrogen (but not peptide) bonds, in linear amides"/>
    <property type="evidence" value="ECO:0007669"/>
    <property type="project" value="InterPro"/>
</dbReference>
<keyword evidence="7" id="KW-0106">Calcium</keyword>
<dbReference type="KEGG" id="psco:LY89DRAFT_106099"/>
<feature type="transmembrane region" description="Helical" evidence="9">
    <location>
        <begin position="48"/>
        <end position="65"/>
    </location>
</feature>
<accession>A0A194X4U0</accession>
<dbReference type="InParanoid" id="A0A194X4U0"/>
<dbReference type="GO" id="GO:0046513">
    <property type="term" value="P:ceramide biosynthetic process"/>
    <property type="evidence" value="ECO:0007669"/>
    <property type="project" value="TreeGrafter"/>
</dbReference>
<evidence type="ECO:0000256" key="1">
    <source>
        <dbReference type="ARBA" id="ARBA00004141"/>
    </source>
</evidence>
<evidence type="ECO:0000256" key="6">
    <source>
        <dbReference type="ARBA" id="ARBA00023136"/>
    </source>
</evidence>
<feature type="transmembrane region" description="Helical" evidence="9">
    <location>
        <begin position="160"/>
        <end position="178"/>
    </location>
</feature>
<dbReference type="PANTHER" id="PTHR46187">
    <property type="entry name" value="ALKALINE CERAMIDASE 3"/>
    <property type="match status" value="1"/>
</dbReference>
<sequence length="233" mass="26426">MISLSFCEEDYAVTQYIAEFINTLSNIAYIYCALYYPSGTKSRRKLDSMSMALIMVGITSTLYHATLRHSMMLGDDFSMWLIVACILRPLYCRGQSPAVASFITAVIALACCVMTIIYLHSGSILIHTGFFAFLLQLIWPRTLFLIYGAGNRSQMEKKKLLRRFLKAAVTLIVAFAAWDIDLERCPQLREIRKSIGLPCAWALELHGWWHVLTAVGAAEYITLVRILCDQSFR</sequence>
<keyword evidence="11" id="KW-1185">Reference proteome</keyword>
<feature type="transmembrane region" description="Helical" evidence="9">
    <location>
        <begin position="124"/>
        <end position="148"/>
    </location>
</feature>
<keyword evidence="7" id="KW-0479">Metal-binding</keyword>
<keyword evidence="3 9" id="KW-0812">Transmembrane</keyword>
<dbReference type="OrthoDB" id="187171at2759"/>
<feature type="binding site" evidence="8">
    <location>
        <position position="64"/>
    </location>
    <ligand>
        <name>Zn(2+)</name>
        <dbReference type="ChEBI" id="CHEBI:29105"/>
        <note>catalytic</note>
    </ligand>
</feature>
<dbReference type="RefSeq" id="XP_018069545.1">
    <property type="nucleotide sequence ID" value="XM_018205039.1"/>
</dbReference>
<feature type="transmembrane region" description="Helical" evidence="9">
    <location>
        <begin position="71"/>
        <end position="91"/>
    </location>
</feature>
<evidence type="ECO:0000256" key="3">
    <source>
        <dbReference type="ARBA" id="ARBA00022692"/>
    </source>
</evidence>
<comment type="similarity">
    <text evidence="2">Belongs to the alkaline ceramidase family.</text>
</comment>
<dbReference type="InterPro" id="IPR008901">
    <property type="entry name" value="ACER"/>
</dbReference>
<feature type="transmembrane region" description="Helical" evidence="9">
    <location>
        <begin position="207"/>
        <end position="228"/>
    </location>
</feature>
<dbReference type="AlphaFoldDB" id="A0A194X4U0"/>
<evidence type="ECO:0000256" key="7">
    <source>
        <dbReference type="PIRSR" id="PIRSR608901-1"/>
    </source>
</evidence>
<feature type="binding site" evidence="7">
    <location>
        <position position="19"/>
    </location>
    <ligand>
        <name>Ca(2+)</name>
        <dbReference type="ChEBI" id="CHEBI:29108"/>
    </ligand>
</feature>